<feature type="region of interest" description="Disordered" evidence="1">
    <location>
        <begin position="292"/>
        <end position="331"/>
    </location>
</feature>
<reference evidence="2" key="1">
    <citation type="submission" date="2023-08" db="EMBL/GenBank/DDBJ databases">
        <authorList>
            <person name="Audoor S."/>
            <person name="Bilcke G."/>
        </authorList>
    </citation>
    <scope>NUCLEOTIDE SEQUENCE</scope>
</reference>
<gene>
    <name evidence="2" type="ORF">CYCCA115_LOCUS16007</name>
</gene>
<keyword evidence="3" id="KW-1185">Reference proteome</keyword>
<name>A0AAD2G073_9STRA</name>
<evidence type="ECO:0000313" key="2">
    <source>
        <dbReference type="EMBL" id="CAJ1955966.1"/>
    </source>
</evidence>
<comment type="caution">
    <text evidence="2">The sequence shown here is derived from an EMBL/GenBank/DDBJ whole genome shotgun (WGS) entry which is preliminary data.</text>
</comment>
<feature type="region of interest" description="Disordered" evidence="1">
    <location>
        <begin position="1"/>
        <end position="70"/>
    </location>
</feature>
<feature type="compositionally biased region" description="Polar residues" evidence="1">
    <location>
        <begin position="125"/>
        <end position="134"/>
    </location>
</feature>
<feature type="compositionally biased region" description="Polar residues" evidence="1">
    <location>
        <begin position="313"/>
        <end position="325"/>
    </location>
</feature>
<feature type="compositionally biased region" description="Acidic residues" evidence="1">
    <location>
        <begin position="187"/>
        <end position="197"/>
    </location>
</feature>
<proteinExistence type="predicted"/>
<feature type="compositionally biased region" description="Basic and acidic residues" evidence="1">
    <location>
        <begin position="104"/>
        <end position="122"/>
    </location>
</feature>
<accession>A0AAD2G073</accession>
<dbReference type="Proteomes" id="UP001295423">
    <property type="component" value="Unassembled WGS sequence"/>
</dbReference>
<evidence type="ECO:0000313" key="3">
    <source>
        <dbReference type="Proteomes" id="UP001295423"/>
    </source>
</evidence>
<feature type="compositionally biased region" description="Low complexity" evidence="1">
    <location>
        <begin position="11"/>
        <end position="31"/>
    </location>
</feature>
<protein>
    <submittedName>
        <fullName evidence="2">Uncharacterized protein</fullName>
    </submittedName>
</protein>
<feature type="compositionally biased region" description="Low complexity" evidence="1">
    <location>
        <begin position="52"/>
        <end position="69"/>
    </location>
</feature>
<feature type="region of interest" description="Disordered" evidence="1">
    <location>
        <begin position="86"/>
        <end position="212"/>
    </location>
</feature>
<feature type="region of interest" description="Disordered" evidence="1">
    <location>
        <begin position="364"/>
        <end position="384"/>
    </location>
</feature>
<organism evidence="2 3">
    <name type="scientific">Cylindrotheca closterium</name>
    <dbReference type="NCBI Taxonomy" id="2856"/>
    <lineage>
        <taxon>Eukaryota</taxon>
        <taxon>Sar</taxon>
        <taxon>Stramenopiles</taxon>
        <taxon>Ochrophyta</taxon>
        <taxon>Bacillariophyta</taxon>
        <taxon>Bacillariophyceae</taxon>
        <taxon>Bacillariophycidae</taxon>
        <taxon>Bacillariales</taxon>
        <taxon>Bacillariaceae</taxon>
        <taxon>Cylindrotheca</taxon>
    </lineage>
</organism>
<dbReference type="AlphaFoldDB" id="A0AAD2G073"/>
<evidence type="ECO:0000256" key="1">
    <source>
        <dbReference type="SAM" id="MobiDB-lite"/>
    </source>
</evidence>
<feature type="compositionally biased region" description="Basic and acidic residues" evidence="1">
    <location>
        <begin position="198"/>
        <end position="212"/>
    </location>
</feature>
<dbReference type="EMBL" id="CAKOGP040001903">
    <property type="protein sequence ID" value="CAJ1955966.1"/>
    <property type="molecule type" value="Genomic_DNA"/>
</dbReference>
<feature type="compositionally biased region" description="Basic and acidic residues" evidence="1">
    <location>
        <begin position="375"/>
        <end position="384"/>
    </location>
</feature>
<feature type="compositionally biased region" description="Low complexity" evidence="1">
    <location>
        <begin position="142"/>
        <end position="158"/>
    </location>
</feature>
<sequence>MQGPIMLTPPSTQSSSSYSYSHSMKSSIGSSRPSVDNFRARAGKRQSKETRTTTSSSSGGASTMHSSQSDISAITMDNFYDEDSTVATSDRSHYRFGPTLDSMPEQKRASDPKKEDVEKSMNDLRFNQSNSSSIDALRLETSNNSSNRFASFSGSSSAQLCAMPRRRSSASGSMGYKPGQPALSETSFEDLNDVEPENDIKSRGGTTEDLKSQCDDTTVLTEMTDSCSMISLQGSVDETDPFQVGLYGDEDIPPAPSESKEKGPNFDSCMSLLGSTDMFDSFQDGFLEEEDLALPPQQGQKNNDSDITKKASNRTSFLRATQGQESSSSMAAMRSSSNSAMFDSFQFGLFDEEEVELPNYRTPRISNRKTNKNTATKDETPRRKSIDMSTMHQSLDLDDVFGSMSI</sequence>